<keyword evidence="2" id="KW-0501">Molybdenum cofactor biosynthesis</keyword>
<dbReference type="NCBIfam" id="TIGR00129">
    <property type="entry name" value="fdhD_narQ"/>
    <property type="match status" value="1"/>
</dbReference>
<dbReference type="Gene3D" id="3.10.20.10">
    <property type="match status" value="1"/>
</dbReference>
<dbReference type="GO" id="GO:0016783">
    <property type="term" value="F:sulfurtransferase activity"/>
    <property type="evidence" value="ECO:0007669"/>
    <property type="project" value="InterPro"/>
</dbReference>
<dbReference type="InterPro" id="IPR016193">
    <property type="entry name" value="Cytidine_deaminase-like"/>
</dbReference>
<evidence type="ECO:0000256" key="2">
    <source>
        <dbReference type="ARBA" id="ARBA00023150"/>
    </source>
</evidence>
<dbReference type="EMBL" id="UINC01037839">
    <property type="protein sequence ID" value="SVB33934.1"/>
    <property type="molecule type" value="Genomic_DNA"/>
</dbReference>
<gene>
    <name evidence="3" type="ORF">METZ01_LOCUS186788</name>
</gene>
<keyword evidence="1" id="KW-0963">Cytoplasm</keyword>
<dbReference type="HAMAP" id="MF_00187">
    <property type="entry name" value="FdhD"/>
    <property type="match status" value="1"/>
</dbReference>
<protein>
    <recommendedName>
        <fullName evidence="4">Sulfur carrier protein FdhD</fullName>
    </recommendedName>
</protein>
<dbReference type="AlphaFoldDB" id="A0A382D7A5"/>
<name>A0A382D7A5_9ZZZZ</name>
<dbReference type="InterPro" id="IPR003786">
    <property type="entry name" value="FdhD"/>
</dbReference>
<dbReference type="PIRSF" id="PIRSF015626">
    <property type="entry name" value="FdhD"/>
    <property type="match status" value="1"/>
</dbReference>
<accession>A0A382D7A5</accession>
<reference evidence="3" key="1">
    <citation type="submission" date="2018-05" db="EMBL/GenBank/DDBJ databases">
        <authorList>
            <person name="Lanie J.A."/>
            <person name="Ng W.-L."/>
            <person name="Kazmierczak K.M."/>
            <person name="Andrzejewski T.M."/>
            <person name="Davidsen T.M."/>
            <person name="Wayne K.J."/>
            <person name="Tettelin H."/>
            <person name="Glass J.I."/>
            <person name="Rusch D."/>
            <person name="Podicherti R."/>
            <person name="Tsui H.-C.T."/>
            <person name="Winkler M.E."/>
        </authorList>
    </citation>
    <scope>NUCLEOTIDE SEQUENCE</scope>
</reference>
<evidence type="ECO:0000313" key="3">
    <source>
        <dbReference type="EMBL" id="SVB33934.1"/>
    </source>
</evidence>
<organism evidence="3">
    <name type="scientific">marine metagenome</name>
    <dbReference type="NCBI Taxonomy" id="408172"/>
    <lineage>
        <taxon>unclassified sequences</taxon>
        <taxon>metagenomes</taxon>
        <taxon>ecological metagenomes</taxon>
    </lineage>
</organism>
<evidence type="ECO:0008006" key="4">
    <source>
        <dbReference type="Google" id="ProtNLM"/>
    </source>
</evidence>
<dbReference type="Pfam" id="PF02634">
    <property type="entry name" value="FdhD-NarQ"/>
    <property type="match status" value="1"/>
</dbReference>
<dbReference type="GO" id="GO:0006777">
    <property type="term" value="P:Mo-molybdopterin cofactor biosynthetic process"/>
    <property type="evidence" value="ECO:0007669"/>
    <property type="project" value="UniProtKB-KW"/>
</dbReference>
<evidence type="ECO:0000256" key="1">
    <source>
        <dbReference type="ARBA" id="ARBA00022490"/>
    </source>
</evidence>
<sequence>MNSEYQIIKYKENQSETKEDLVSIEEPLEMIIRYKKNNDWIDNSISITMRTPKNDEDLIIGLLFCEGIINKTSEIEKVELLGHKTGKFKLQNKIRVTLNNGENFDIKRLRRNFLTNSSCGVCGKASLDSLEIICKTKINKDNPKIKSSLIVRIPNLLKQKQSEFSKTGGIHASALFNQDGKVLVIREDVGRHNALDKVIGYSFKNSIFDTKNQFIACSGRLSFELVQKTFMANIGLLMGVGPPTSLAIDLAKRFDITLIGFISSSGFNVYCGADRVLK</sequence>
<dbReference type="PANTHER" id="PTHR30592:SF1">
    <property type="entry name" value="SULFUR CARRIER PROTEIN FDHD"/>
    <property type="match status" value="1"/>
</dbReference>
<proteinExistence type="inferred from homology"/>
<dbReference type="PANTHER" id="PTHR30592">
    <property type="entry name" value="FORMATE DEHYDROGENASE"/>
    <property type="match status" value="1"/>
</dbReference>
<dbReference type="Gene3D" id="3.40.140.10">
    <property type="entry name" value="Cytidine Deaminase, domain 2"/>
    <property type="match status" value="1"/>
</dbReference>
<dbReference type="SUPFAM" id="SSF53927">
    <property type="entry name" value="Cytidine deaminase-like"/>
    <property type="match status" value="1"/>
</dbReference>